<sequence>MISDNRIAVIGVDLVETKYLGSGPTTESEVQISCSKWTFMAPMSIKILLLVRLVKILPKKSGKSAL</sequence>
<organism evidence="3">
    <name type="scientific">Enterobius vermicularis</name>
    <name type="common">Human pinworm</name>
    <dbReference type="NCBI Taxonomy" id="51028"/>
    <lineage>
        <taxon>Eukaryota</taxon>
        <taxon>Metazoa</taxon>
        <taxon>Ecdysozoa</taxon>
        <taxon>Nematoda</taxon>
        <taxon>Chromadorea</taxon>
        <taxon>Rhabditida</taxon>
        <taxon>Spirurina</taxon>
        <taxon>Oxyuridomorpha</taxon>
        <taxon>Oxyuroidea</taxon>
        <taxon>Oxyuridae</taxon>
        <taxon>Enterobius</taxon>
    </lineage>
</organism>
<gene>
    <name evidence="1" type="ORF">EVEC_LOCUS10745</name>
</gene>
<evidence type="ECO:0000313" key="1">
    <source>
        <dbReference type="EMBL" id="VDD95994.1"/>
    </source>
</evidence>
<reference evidence="3" key="1">
    <citation type="submission" date="2017-02" db="UniProtKB">
        <authorList>
            <consortium name="WormBaseParasite"/>
        </authorList>
    </citation>
    <scope>IDENTIFICATION</scope>
</reference>
<accession>A0A0N4VKP9</accession>
<dbReference type="EMBL" id="UXUI01011153">
    <property type="protein sequence ID" value="VDD95994.1"/>
    <property type="molecule type" value="Genomic_DNA"/>
</dbReference>
<evidence type="ECO:0000313" key="3">
    <source>
        <dbReference type="WBParaSite" id="EVEC_0001143701-mRNA-1"/>
    </source>
</evidence>
<name>A0A0N4VKP9_ENTVE</name>
<dbReference type="Proteomes" id="UP000274131">
    <property type="component" value="Unassembled WGS sequence"/>
</dbReference>
<dbReference type="AlphaFoldDB" id="A0A0N4VKP9"/>
<protein>
    <submittedName>
        <fullName evidence="3">Transposase</fullName>
    </submittedName>
</protein>
<keyword evidence="2" id="KW-1185">Reference proteome</keyword>
<reference evidence="1 2" key="2">
    <citation type="submission" date="2018-10" db="EMBL/GenBank/DDBJ databases">
        <authorList>
            <consortium name="Pathogen Informatics"/>
        </authorList>
    </citation>
    <scope>NUCLEOTIDE SEQUENCE [LARGE SCALE GENOMIC DNA]</scope>
</reference>
<proteinExistence type="predicted"/>
<dbReference type="WBParaSite" id="EVEC_0001143701-mRNA-1">
    <property type="protein sequence ID" value="EVEC_0001143701-mRNA-1"/>
    <property type="gene ID" value="EVEC_0001143701"/>
</dbReference>
<evidence type="ECO:0000313" key="2">
    <source>
        <dbReference type="Proteomes" id="UP000274131"/>
    </source>
</evidence>